<sequence length="204" mass="23070">MMRLELAHLQFTRRHVTSRGSSISKCAPRRVSTPPRAKFPTTTRPDEIPPVAFPQLHSVNSDREEDIRGNMEITDGHISVRFKHGVHTIYLFVDTLEPIQNVGEELRSLLRERYPDGLTTSIEQAKTTPVPSEDEDFTMAYAVLAVPNDPTRGWKRLKFGDESTPAGKAGLKDNGIVAFTFLQSEDDEAVFEVEWPGEDEELYE</sequence>
<protein>
    <submittedName>
        <fullName evidence="2">Uncharacterized protein</fullName>
    </submittedName>
</protein>
<accession>A0A8H7KDR6</accession>
<dbReference type="AlphaFoldDB" id="A0A8H7KDR6"/>
<comment type="caution">
    <text evidence="2">The sequence shown here is derived from an EMBL/GenBank/DDBJ whole genome shotgun (WGS) entry which is preliminary data.</text>
</comment>
<organism evidence="2 3">
    <name type="scientific">Bionectria ochroleuca</name>
    <name type="common">Gliocladium roseum</name>
    <dbReference type="NCBI Taxonomy" id="29856"/>
    <lineage>
        <taxon>Eukaryota</taxon>
        <taxon>Fungi</taxon>
        <taxon>Dikarya</taxon>
        <taxon>Ascomycota</taxon>
        <taxon>Pezizomycotina</taxon>
        <taxon>Sordariomycetes</taxon>
        <taxon>Hypocreomycetidae</taxon>
        <taxon>Hypocreales</taxon>
        <taxon>Bionectriaceae</taxon>
        <taxon>Clonostachys</taxon>
    </lineage>
</organism>
<reference evidence="2" key="1">
    <citation type="submission" date="2020-10" db="EMBL/GenBank/DDBJ databases">
        <title>High-Quality Genome Resource of Clonostachys rosea strain S41 by Oxford Nanopore Long-Read Sequencing.</title>
        <authorList>
            <person name="Wang H."/>
        </authorList>
    </citation>
    <scope>NUCLEOTIDE SEQUENCE</scope>
    <source>
        <strain evidence="2">S41</strain>
    </source>
</reference>
<dbReference type="Proteomes" id="UP000616885">
    <property type="component" value="Unassembled WGS sequence"/>
</dbReference>
<feature type="region of interest" description="Disordered" evidence="1">
    <location>
        <begin position="20"/>
        <end position="49"/>
    </location>
</feature>
<proteinExistence type="predicted"/>
<evidence type="ECO:0000313" key="3">
    <source>
        <dbReference type="Proteomes" id="UP000616885"/>
    </source>
</evidence>
<evidence type="ECO:0000313" key="2">
    <source>
        <dbReference type="EMBL" id="KAF9748519.1"/>
    </source>
</evidence>
<dbReference type="EMBL" id="JADCTT010000009">
    <property type="protein sequence ID" value="KAF9748519.1"/>
    <property type="molecule type" value="Genomic_DNA"/>
</dbReference>
<evidence type="ECO:0000256" key="1">
    <source>
        <dbReference type="SAM" id="MobiDB-lite"/>
    </source>
</evidence>
<gene>
    <name evidence="2" type="ORF">IM811_018024</name>
</gene>
<name>A0A8H7KDR6_BIOOC</name>